<proteinExistence type="predicted"/>
<accession>A0A0D2ITV1</accession>
<dbReference type="Gene3D" id="3.90.1140.10">
    <property type="entry name" value="Cyclic phosphodiesterase"/>
    <property type="match status" value="1"/>
</dbReference>
<dbReference type="InterPro" id="IPR015069">
    <property type="entry name" value="2H-PEstase_DUF1868"/>
</dbReference>
<name>A0A0D2ITV1_9EURO</name>
<dbReference type="RefSeq" id="XP_016634514.1">
    <property type="nucleotide sequence ID" value="XM_016774587.1"/>
</dbReference>
<dbReference type="OrthoDB" id="2877829at2759"/>
<evidence type="ECO:0000313" key="3">
    <source>
        <dbReference type="Proteomes" id="UP000053411"/>
    </source>
</evidence>
<dbReference type="VEuPathDB" id="FungiDB:Z520_04077"/>
<dbReference type="GeneID" id="27709823"/>
<evidence type="ECO:0000313" key="2">
    <source>
        <dbReference type="EMBL" id="KIY00392.1"/>
    </source>
</evidence>
<feature type="domain" description="DUF1868" evidence="1">
    <location>
        <begin position="37"/>
        <end position="154"/>
    </location>
</feature>
<keyword evidence="3" id="KW-1185">Reference proteome</keyword>
<evidence type="ECO:0000259" key="1">
    <source>
        <dbReference type="Pfam" id="PF08975"/>
    </source>
</evidence>
<dbReference type="AlphaFoldDB" id="A0A0D2ITV1"/>
<gene>
    <name evidence="2" type="ORF">Z520_04077</name>
</gene>
<reference evidence="2 3" key="1">
    <citation type="submission" date="2015-01" db="EMBL/GenBank/DDBJ databases">
        <title>The Genome Sequence of Fonsecaea multimorphosa CBS 102226.</title>
        <authorList>
            <consortium name="The Broad Institute Genomics Platform"/>
            <person name="Cuomo C."/>
            <person name="de Hoog S."/>
            <person name="Gorbushina A."/>
            <person name="Stielow B."/>
            <person name="Teixiera M."/>
            <person name="Abouelleil A."/>
            <person name="Chapman S.B."/>
            <person name="Priest M."/>
            <person name="Young S.K."/>
            <person name="Wortman J."/>
            <person name="Nusbaum C."/>
            <person name="Birren B."/>
        </authorList>
    </citation>
    <scope>NUCLEOTIDE SEQUENCE [LARGE SCALE GENOMIC DNA]</scope>
    <source>
        <strain evidence="2 3">CBS 102226</strain>
    </source>
</reference>
<dbReference type="Proteomes" id="UP000053411">
    <property type="component" value="Unassembled WGS sequence"/>
</dbReference>
<dbReference type="InterPro" id="IPR009097">
    <property type="entry name" value="Cyclic_Pdiesterase"/>
</dbReference>
<sequence>MTATTATTTTTTTTTTTLSETAVTLARSPYPDGVPVKFSPDGLVQRYPGNTTICHIPLDSPLISGLRAIHDALGSHQTLARFFRLVPPETWHMTVLDGVREIECEGDMWPEDLEKRPLDEYTVEFSKTLGQLGDQLQSEGLAPPYKMRVRGFDPAVVGVGLEIEGATDEEEKRMRRLRDRLADAMGFRAPRHDTYIFHVTVAYLLRHVDGDDRLALNKTFAELLPKVKMEFDLGAVEFCVFQDMCAYPRLFYLGREGGGKSA</sequence>
<dbReference type="SUPFAM" id="SSF55144">
    <property type="entry name" value="LigT-like"/>
    <property type="match status" value="1"/>
</dbReference>
<organism evidence="2 3">
    <name type="scientific">Fonsecaea multimorphosa CBS 102226</name>
    <dbReference type="NCBI Taxonomy" id="1442371"/>
    <lineage>
        <taxon>Eukaryota</taxon>
        <taxon>Fungi</taxon>
        <taxon>Dikarya</taxon>
        <taxon>Ascomycota</taxon>
        <taxon>Pezizomycotina</taxon>
        <taxon>Eurotiomycetes</taxon>
        <taxon>Chaetothyriomycetidae</taxon>
        <taxon>Chaetothyriales</taxon>
        <taxon>Herpotrichiellaceae</taxon>
        <taxon>Fonsecaea</taxon>
    </lineage>
</organism>
<dbReference type="EMBL" id="KN848067">
    <property type="protein sequence ID" value="KIY00392.1"/>
    <property type="molecule type" value="Genomic_DNA"/>
</dbReference>
<protein>
    <recommendedName>
        <fullName evidence="1">DUF1868 domain-containing protein</fullName>
    </recommendedName>
</protein>
<dbReference type="Pfam" id="PF08975">
    <property type="entry name" value="2H-phosphodiest"/>
    <property type="match status" value="1"/>
</dbReference>